<dbReference type="InterPro" id="IPR030831">
    <property type="entry name" value="Fuse-rel_SoxYZ"/>
</dbReference>
<comment type="caution">
    <text evidence="4">The sequence shown here is derived from an EMBL/GenBank/DDBJ whole genome shotgun (WGS) entry which is preliminary data.</text>
</comment>
<feature type="domain" description="Sulphur oxidation protein SoxZ" evidence="2">
    <location>
        <begin position="171"/>
        <end position="263"/>
    </location>
</feature>
<dbReference type="InterPro" id="IPR032711">
    <property type="entry name" value="SoxY"/>
</dbReference>
<evidence type="ECO:0008006" key="6">
    <source>
        <dbReference type="Google" id="ProtNLM"/>
    </source>
</evidence>
<dbReference type="InterPro" id="IPR013783">
    <property type="entry name" value="Ig-like_fold"/>
</dbReference>
<evidence type="ECO:0000259" key="3">
    <source>
        <dbReference type="Pfam" id="PF13501"/>
    </source>
</evidence>
<evidence type="ECO:0000256" key="1">
    <source>
        <dbReference type="SAM" id="SignalP"/>
    </source>
</evidence>
<evidence type="ECO:0000313" key="4">
    <source>
        <dbReference type="EMBL" id="KGM08088.1"/>
    </source>
</evidence>
<dbReference type="Proteomes" id="UP000029999">
    <property type="component" value="Unassembled WGS sequence"/>
</dbReference>
<dbReference type="RefSeq" id="WP_036311606.1">
    <property type="nucleotide sequence ID" value="NZ_JRQD01000001.1"/>
</dbReference>
<feature type="domain" description="Ig-like SoxY" evidence="3">
    <location>
        <begin position="38"/>
        <end position="149"/>
    </location>
</feature>
<keyword evidence="1" id="KW-0732">Signal</keyword>
<evidence type="ECO:0000259" key="2">
    <source>
        <dbReference type="Pfam" id="PF08770"/>
    </source>
</evidence>
<organism evidence="4 5">
    <name type="scientific">Methylophaga thiooxydans</name>
    <dbReference type="NCBI Taxonomy" id="392484"/>
    <lineage>
        <taxon>Bacteria</taxon>
        <taxon>Pseudomonadati</taxon>
        <taxon>Pseudomonadota</taxon>
        <taxon>Gammaproteobacteria</taxon>
        <taxon>Thiotrichales</taxon>
        <taxon>Piscirickettsiaceae</taxon>
        <taxon>Methylophaga</taxon>
    </lineage>
</organism>
<gene>
    <name evidence="4" type="ORF">LP43_0511</name>
</gene>
<reference evidence="4 5" key="1">
    <citation type="submission" date="2014-09" db="EMBL/GenBank/DDBJ databases">
        <authorList>
            <person name="Grob C."/>
            <person name="Taubert M."/>
            <person name="Howat A.M."/>
            <person name="Burns O.J."/>
            <person name="Dixon J.L."/>
            <person name="Chen Y."/>
            <person name="Murrell J.C."/>
        </authorList>
    </citation>
    <scope>NUCLEOTIDE SEQUENCE [LARGE SCALE GENOMIC DNA]</scope>
    <source>
        <strain evidence="4">L4</strain>
    </source>
</reference>
<dbReference type="Gene3D" id="2.60.40.10">
    <property type="entry name" value="Immunoglobulins"/>
    <property type="match status" value="1"/>
</dbReference>
<name>A0A0A0BHT4_9GAMM</name>
<dbReference type="Pfam" id="PF08770">
    <property type="entry name" value="SoxZ"/>
    <property type="match status" value="1"/>
</dbReference>
<dbReference type="Gene3D" id="2.60.40.2470">
    <property type="entry name" value="SoxY domain"/>
    <property type="match status" value="1"/>
</dbReference>
<dbReference type="InterPro" id="IPR014756">
    <property type="entry name" value="Ig_E-set"/>
</dbReference>
<dbReference type="STRING" id="392484.LP43_0511"/>
<sequence>MHTFRYVFTTVIFSLALISTANAEQANEPSEMWPSLKQAYFNDRHIREQADDLLELEAPKRAEDAAIVPLRIYAKHAQTTAHYIQNLHIFIDNNPMPYSANFTLSPTMQQLDIATRVRVDSYTHIRAIAEMNDGSLHMVSRFVKASGGCSAPAGKDQAAAIARLGKMQIRMRQAEIGQTTQAQIIVSHPNNSGLQMDLKTRGYIPAHYVKTMQVMFNETPLIKLDAGISISEDPSIRFRFTPLEAGVLTAKVVDSKGEIFIHEKEI</sequence>
<dbReference type="AlphaFoldDB" id="A0A0A0BHT4"/>
<protein>
    <recommendedName>
        <fullName evidence="6">Quinoprotein dehydrogenase-associated SoxYZ-like carrier</fullName>
    </recommendedName>
</protein>
<dbReference type="NCBIfam" id="TIGR04557">
    <property type="entry name" value="fuse_rel_SoxYZ"/>
    <property type="match status" value="1"/>
</dbReference>
<dbReference type="InterPro" id="IPR038162">
    <property type="entry name" value="SoxY_sf"/>
</dbReference>
<dbReference type="SUPFAM" id="SSF81296">
    <property type="entry name" value="E set domains"/>
    <property type="match status" value="1"/>
</dbReference>
<accession>A0A0A0BHT4</accession>
<proteinExistence type="predicted"/>
<feature type="chain" id="PRO_5001967245" description="Quinoprotein dehydrogenase-associated SoxYZ-like carrier" evidence="1">
    <location>
        <begin position="24"/>
        <end position="266"/>
    </location>
</feature>
<dbReference type="InterPro" id="IPR014880">
    <property type="entry name" value="SoxZ_dom"/>
</dbReference>
<evidence type="ECO:0000313" key="5">
    <source>
        <dbReference type="Proteomes" id="UP000029999"/>
    </source>
</evidence>
<dbReference type="EMBL" id="JRQD01000001">
    <property type="protein sequence ID" value="KGM08088.1"/>
    <property type="molecule type" value="Genomic_DNA"/>
</dbReference>
<dbReference type="Pfam" id="PF13501">
    <property type="entry name" value="SoxY"/>
    <property type="match status" value="1"/>
</dbReference>
<feature type="signal peptide" evidence="1">
    <location>
        <begin position="1"/>
        <end position="23"/>
    </location>
</feature>